<dbReference type="Gene3D" id="2.50.20.10">
    <property type="entry name" value="Lipoprotein localisation LolA/LolB/LppX"/>
    <property type="match status" value="1"/>
</dbReference>
<feature type="chain" id="PRO_5030835946" evidence="2">
    <location>
        <begin position="31"/>
        <end position="221"/>
    </location>
</feature>
<evidence type="ECO:0000256" key="2">
    <source>
        <dbReference type="SAM" id="SignalP"/>
    </source>
</evidence>
<dbReference type="AlphaFoldDB" id="A0A7W6A0A1"/>
<comment type="caution">
    <text evidence="3">The sequence shown here is derived from an EMBL/GenBank/DDBJ whole genome shotgun (WGS) entry which is preliminary data.</text>
</comment>
<dbReference type="EMBL" id="JACICY010000014">
    <property type="protein sequence ID" value="MBB3862449.1"/>
    <property type="molecule type" value="Genomic_DNA"/>
</dbReference>
<keyword evidence="1 2" id="KW-0732">Signal</keyword>
<feature type="signal peptide" evidence="2">
    <location>
        <begin position="1"/>
        <end position="30"/>
    </location>
</feature>
<evidence type="ECO:0000313" key="4">
    <source>
        <dbReference type="Proteomes" id="UP000562395"/>
    </source>
</evidence>
<sequence>MNTILNISRKLGRPLAALSLALGTVGAVVAPVAAVSAQAPSSDVTRAVAALRGITTLRANFVQTDRSGQSTSGVLTLKRPGKIRFQYQKGVPLLIVGDGRALTMIDYEVRQVQRWPISNSPLGALLDPNKDVAKFATLLPTGDRDVISLQVRDPKHPEYGTITMIFVRNGAAPGGLQLDSWVALDSQNKRTTIRLTAHAYGIAVDDKTFKWTDPRRTAPGR</sequence>
<keyword evidence="4" id="KW-1185">Reference proteome</keyword>
<gene>
    <name evidence="3" type="ORF">GGQ88_003750</name>
</gene>
<evidence type="ECO:0000256" key="1">
    <source>
        <dbReference type="ARBA" id="ARBA00022729"/>
    </source>
</evidence>
<dbReference type="Proteomes" id="UP000562395">
    <property type="component" value="Unassembled WGS sequence"/>
</dbReference>
<name>A0A7W6A0A1_9SPHN</name>
<dbReference type="RefSeq" id="WP_183614935.1">
    <property type="nucleotide sequence ID" value="NZ_JACICY010000014.1"/>
</dbReference>
<organism evidence="3 4">
    <name type="scientific">Novosphingobium hassiacum</name>
    <dbReference type="NCBI Taxonomy" id="173676"/>
    <lineage>
        <taxon>Bacteria</taxon>
        <taxon>Pseudomonadati</taxon>
        <taxon>Pseudomonadota</taxon>
        <taxon>Alphaproteobacteria</taxon>
        <taxon>Sphingomonadales</taxon>
        <taxon>Sphingomonadaceae</taxon>
        <taxon>Novosphingobium</taxon>
    </lineage>
</organism>
<proteinExistence type="predicted"/>
<dbReference type="InterPro" id="IPR004564">
    <property type="entry name" value="OM_lipoprot_carrier_LolA-like"/>
</dbReference>
<dbReference type="SUPFAM" id="SSF89392">
    <property type="entry name" value="Prokaryotic lipoproteins and lipoprotein localization factors"/>
    <property type="match status" value="1"/>
</dbReference>
<dbReference type="InterPro" id="IPR029046">
    <property type="entry name" value="LolA/LolB/LppX"/>
</dbReference>
<evidence type="ECO:0000313" key="3">
    <source>
        <dbReference type="EMBL" id="MBB3862449.1"/>
    </source>
</evidence>
<dbReference type="PANTHER" id="PTHR35869">
    <property type="entry name" value="OUTER-MEMBRANE LIPOPROTEIN CARRIER PROTEIN"/>
    <property type="match status" value="1"/>
</dbReference>
<dbReference type="Pfam" id="PF03548">
    <property type="entry name" value="LolA"/>
    <property type="match status" value="1"/>
</dbReference>
<reference evidence="3 4" key="1">
    <citation type="submission" date="2020-08" db="EMBL/GenBank/DDBJ databases">
        <title>Genomic Encyclopedia of Type Strains, Phase IV (KMG-IV): sequencing the most valuable type-strain genomes for metagenomic binning, comparative biology and taxonomic classification.</title>
        <authorList>
            <person name="Goeker M."/>
        </authorList>
    </citation>
    <scope>NUCLEOTIDE SEQUENCE [LARGE SCALE GENOMIC DNA]</scope>
    <source>
        <strain evidence="3 4">DSM 14552</strain>
    </source>
</reference>
<dbReference type="CDD" id="cd16325">
    <property type="entry name" value="LolA"/>
    <property type="match status" value="1"/>
</dbReference>
<dbReference type="PANTHER" id="PTHR35869:SF1">
    <property type="entry name" value="OUTER-MEMBRANE LIPOPROTEIN CARRIER PROTEIN"/>
    <property type="match status" value="1"/>
</dbReference>
<protein>
    <submittedName>
        <fullName evidence="3">Outer membrane lipoprotein-sorting protein</fullName>
    </submittedName>
</protein>
<accession>A0A7W6A0A1</accession>
<keyword evidence="3" id="KW-0449">Lipoprotein</keyword>